<keyword evidence="3" id="KW-1185">Reference proteome</keyword>
<evidence type="ECO:0000313" key="3">
    <source>
        <dbReference type="Proteomes" id="UP000005156"/>
    </source>
</evidence>
<dbReference type="AlphaFoldDB" id="F3QL09"/>
<proteinExistence type="predicted"/>
<feature type="transmembrane region" description="Helical" evidence="1">
    <location>
        <begin position="21"/>
        <end position="44"/>
    </location>
</feature>
<keyword evidence="1" id="KW-0472">Membrane</keyword>
<evidence type="ECO:0000313" key="2">
    <source>
        <dbReference type="EMBL" id="EGG53991.1"/>
    </source>
</evidence>
<keyword evidence="1" id="KW-1133">Transmembrane helix</keyword>
<name>F3QL09_9BURK</name>
<keyword evidence="1" id="KW-0812">Transmembrane</keyword>
<dbReference type="EMBL" id="AFBP01000048">
    <property type="protein sequence ID" value="EGG53991.1"/>
    <property type="molecule type" value="Genomic_DNA"/>
</dbReference>
<dbReference type="Proteomes" id="UP000005156">
    <property type="component" value="Unassembled WGS sequence"/>
</dbReference>
<organism evidence="2 3">
    <name type="scientific">Parasutterella excrementihominis YIT 11859</name>
    <dbReference type="NCBI Taxonomy" id="762966"/>
    <lineage>
        <taxon>Bacteria</taxon>
        <taxon>Pseudomonadati</taxon>
        <taxon>Pseudomonadota</taxon>
        <taxon>Betaproteobacteria</taxon>
        <taxon>Burkholderiales</taxon>
        <taxon>Sutterellaceae</taxon>
        <taxon>Parasutterella</taxon>
    </lineage>
</organism>
<dbReference type="HOGENOM" id="CLU_3064395_0_0_4"/>
<reference evidence="2 3" key="1">
    <citation type="submission" date="2011-02" db="EMBL/GenBank/DDBJ databases">
        <authorList>
            <person name="Weinstock G."/>
            <person name="Sodergren E."/>
            <person name="Clifton S."/>
            <person name="Fulton L."/>
            <person name="Fulton B."/>
            <person name="Courtney L."/>
            <person name="Fronick C."/>
            <person name="Harrison M."/>
            <person name="Strong C."/>
            <person name="Farmer C."/>
            <person name="Delahaunty K."/>
            <person name="Markovic C."/>
            <person name="Hall O."/>
            <person name="Minx P."/>
            <person name="Tomlinson C."/>
            <person name="Mitreva M."/>
            <person name="Hou S."/>
            <person name="Chen J."/>
            <person name="Wollam A."/>
            <person name="Pepin K.H."/>
            <person name="Johnson M."/>
            <person name="Bhonagiri V."/>
            <person name="Zhang X."/>
            <person name="Suruliraj S."/>
            <person name="Warren W."/>
            <person name="Chinwalla A."/>
            <person name="Mardis E.R."/>
            <person name="Wilson R.K."/>
        </authorList>
    </citation>
    <scope>NUCLEOTIDE SEQUENCE [LARGE SCALE GENOMIC DNA]</scope>
    <source>
        <strain evidence="2 3">YIT 11859</strain>
    </source>
</reference>
<sequence length="53" mass="6242">MIGASKKAEQNRRLQNQLKKTNLNLLCFSSSVIFHVFRAGPFIYKVFDFFLQF</sequence>
<comment type="caution">
    <text evidence="2">The sequence shown here is derived from an EMBL/GenBank/DDBJ whole genome shotgun (WGS) entry which is preliminary data.</text>
</comment>
<gene>
    <name evidence="2" type="ORF">HMPREF9439_01626</name>
</gene>
<protein>
    <submittedName>
        <fullName evidence="2">Uncharacterized protein</fullName>
    </submittedName>
</protein>
<accession>F3QL09</accession>
<evidence type="ECO:0000256" key="1">
    <source>
        <dbReference type="SAM" id="Phobius"/>
    </source>
</evidence>